<keyword evidence="1" id="KW-0732">Signal</keyword>
<keyword evidence="3" id="KW-1185">Reference proteome</keyword>
<sequence length="164" mass="17251">MTKFRKIAAVSLFVAGISTPALAQNFVPFGEAGGWKVYTKTDDNTCVVETNKDGLIIQMGVLKSGIGYIGAFTHEPDGASADGGTTLNIDIDGNQYYAPENVVHENEQGFSGSYIAADNPEFISDVANGQTMKVVDETRVFTLDLTGTKAAMEMGRACLAAAGG</sequence>
<accession>A0A2R8CF21</accession>
<feature type="chain" id="PRO_5015331664" evidence="1">
    <location>
        <begin position="24"/>
        <end position="164"/>
    </location>
</feature>
<dbReference type="RefSeq" id="WP_108792034.1">
    <property type="nucleotide sequence ID" value="NZ_ONZG01000015.1"/>
</dbReference>
<feature type="signal peptide" evidence="1">
    <location>
        <begin position="1"/>
        <end position="23"/>
    </location>
</feature>
<evidence type="ECO:0000313" key="2">
    <source>
        <dbReference type="EMBL" id="SPJ31017.1"/>
    </source>
</evidence>
<reference evidence="3" key="1">
    <citation type="submission" date="2018-03" db="EMBL/GenBank/DDBJ databases">
        <authorList>
            <person name="Rodrigo-Torres L."/>
            <person name="Arahal R. D."/>
            <person name="Lucena T."/>
        </authorList>
    </citation>
    <scope>NUCLEOTIDE SEQUENCE [LARGE SCALE GENOMIC DNA]</scope>
    <source>
        <strain evidence="3">CECT 7615</strain>
    </source>
</reference>
<protein>
    <submittedName>
        <fullName evidence="2">Uncharacterized protein</fullName>
    </submittedName>
</protein>
<dbReference type="AlphaFoldDB" id="A0A2R8CF21"/>
<dbReference type="Proteomes" id="UP000244898">
    <property type="component" value="Unassembled WGS sequence"/>
</dbReference>
<dbReference type="EMBL" id="ONZG01000015">
    <property type="protein sequence ID" value="SPJ31017.1"/>
    <property type="molecule type" value="Genomic_DNA"/>
</dbReference>
<evidence type="ECO:0000313" key="3">
    <source>
        <dbReference type="Proteomes" id="UP000244898"/>
    </source>
</evidence>
<organism evidence="2 3">
    <name type="scientific">Falsiruegeria mediterranea M17</name>
    <dbReference type="NCBI Taxonomy" id="1200281"/>
    <lineage>
        <taxon>Bacteria</taxon>
        <taxon>Pseudomonadati</taxon>
        <taxon>Pseudomonadota</taxon>
        <taxon>Alphaproteobacteria</taxon>
        <taxon>Rhodobacterales</taxon>
        <taxon>Roseobacteraceae</taxon>
        <taxon>Falsiruegeria</taxon>
    </lineage>
</organism>
<proteinExistence type="predicted"/>
<evidence type="ECO:0000256" key="1">
    <source>
        <dbReference type="SAM" id="SignalP"/>
    </source>
</evidence>
<name>A0A2R8CF21_9RHOB</name>
<gene>
    <name evidence="2" type="ORF">TRM7615_04556</name>
</gene>